<name>A0A6G1IZU4_9PLEO</name>
<evidence type="ECO:0000256" key="1">
    <source>
        <dbReference type="SAM" id="MobiDB-lite"/>
    </source>
</evidence>
<accession>A0A6G1IZU4</accession>
<organism evidence="2 3">
    <name type="scientific">Lentithecium fluviatile CBS 122367</name>
    <dbReference type="NCBI Taxonomy" id="1168545"/>
    <lineage>
        <taxon>Eukaryota</taxon>
        <taxon>Fungi</taxon>
        <taxon>Dikarya</taxon>
        <taxon>Ascomycota</taxon>
        <taxon>Pezizomycotina</taxon>
        <taxon>Dothideomycetes</taxon>
        <taxon>Pleosporomycetidae</taxon>
        <taxon>Pleosporales</taxon>
        <taxon>Massarineae</taxon>
        <taxon>Lentitheciaceae</taxon>
        <taxon>Lentithecium</taxon>
    </lineage>
</organism>
<reference evidence="2" key="1">
    <citation type="journal article" date="2020" name="Stud. Mycol.">
        <title>101 Dothideomycetes genomes: a test case for predicting lifestyles and emergence of pathogens.</title>
        <authorList>
            <person name="Haridas S."/>
            <person name="Albert R."/>
            <person name="Binder M."/>
            <person name="Bloem J."/>
            <person name="Labutti K."/>
            <person name="Salamov A."/>
            <person name="Andreopoulos B."/>
            <person name="Baker S."/>
            <person name="Barry K."/>
            <person name="Bills G."/>
            <person name="Bluhm B."/>
            <person name="Cannon C."/>
            <person name="Castanera R."/>
            <person name="Culley D."/>
            <person name="Daum C."/>
            <person name="Ezra D."/>
            <person name="Gonzalez J."/>
            <person name="Henrissat B."/>
            <person name="Kuo A."/>
            <person name="Liang C."/>
            <person name="Lipzen A."/>
            <person name="Lutzoni F."/>
            <person name="Magnuson J."/>
            <person name="Mondo S."/>
            <person name="Nolan M."/>
            <person name="Ohm R."/>
            <person name="Pangilinan J."/>
            <person name="Park H.-J."/>
            <person name="Ramirez L."/>
            <person name="Alfaro M."/>
            <person name="Sun H."/>
            <person name="Tritt A."/>
            <person name="Yoshinaga Y."/>
            <person name="Zwiers L.-H."/>
            <person name="Turgeon B."/>
            <person name="Goodwin S."/>
            <person name="Spatafora J."/>
            <person name="Crous P."/>
            <person name="Grigoriev I."/>
        </authorList>
    </citation>
    <scope>NUCLEOTIDE SEQUENCE</scope>
    <source>
        <strain evidence="2">CBS 122367</strain>
    </source>
</reference>
<dbReference type="OrthoDB" id="3799239at2759"/>
<dbReference type="AlphaFoldDB" id="A0A6G1IZU4"/>
<sequence length="265" mass="29695">MPSLNSACSNPHTNYHKLACNHMVLTSTTWPSADEPKSACASNCKRISSISSSTAGEEDAVNHLRPDSTTFVPFICPMCIEIALRRNYIKIWKEYRSAGFRPSHEVDVNVATWTHRSVHALVDAGLRVTQGTSGVFLFTCEDEYEHISFVPSVIEDTKGRWTFRGRKTRKTRRRSRSPDKSGDEVDGHPPFRGNFLRTERERKSYRDRSPLKNEALVFDELAERLNDAKVGLLVDGEVDALIEGLEDITAIVREKEGVGTPGTSV</sequence>
<evidence type="ECO:0000313" key="3">
    <source>
        <dbReference type="Proteomes" id="UP000799291"/>
    </source>
</evidence>
<dbReference type="Proteomes" id="UP000799291">
    <property type="component" value="Unassembled WGS sequence"/>
</dbReference>
<evidence type="ECO:0000313" key="2">
    <source>
        <dbReference type="EMBL" id="KAF2683615.1"/>
    </source>
</evidence>
<feature type="compositionally biased region" description="Basic residues" evidence="1">
    <location>
        <begin position="165"/>
        <end position="175"/>
    </location>
</feature>
<protein>
    <submittedName>
        <fullName evidence="2">Uncharacterized protein</fullName>
    </submittedName>
</protein>
<gene>
    <name evidence="2" type="ORF">K458DRAFT_39890</name>
</gene>
<keyword evidence="3" id="KW-1185">Reference proteome</keyword>
<feature type="compositionally biased region" description="Basic and acidic residues" evidence="1">
    <location>
        <begin position="176"/>
        <end position="189"/>
    </location>
</feature>
<feature type="region of interest" description="Disordered" evidence="1">
    <location>
        <begin position="165"/>
        <end position="193"/>
    </location>
</feature>
<dbReference type="EMBL" id="MU005583">
    <property type="protein sequence ID" value="KAF2683615.1"/>
    <property type="molecule type" value="Genomic_DNA"/>
</dbReference>
<proteinExistence type="predicted"/>